<keyword evidence="1" id="KW-0812">Transmembrane</keyword>
<feature type="transmembrane region" description="Helical" evidence="1">
    <location>
        <begin position="128"/>
        <end position="150"/>
    </location>
</feature>
<keyword evidence="1" id="KW-0472">Membrane</keyword>
<sequence>MWVTFSSVVFQFLSISACLLWVFDLWSPRASDSPSCAPGGLVQVDGHSGQMATQAQTRSAVTAVFTHPPRPRFCRCFQLPVCASVLPCAPHSPLYLHTVFLLQPLSLGTSFSTGGSTAFIRCPPLQCFYLYFLLLLLLLLKEVLLTYPVIMVWW</sequence>
<gene>
    <name evidence="2" type="ORF">HJG60_011629</name>
</gene>
<evidence type="ECO:0000313" key="2">
    <source>
        <dbReference type="EMBL" id="KAF6099905.1"/>
    </source>
</evidence>
<feature type="transmembrane region" description="Helical" evidence="1">
    <location>
        <begin position="6"/>
        <end position="23"/>
    </location>
</feature>
<protein>
    <submittedName>
        <fullName evidence="2">Uncharacterized protein</fullName>
    </submittedName>
</protein>
<keyword evidence="1" id="KW-1133">Transmembrane helix</keyword>
<organism evidence="2 3">
    <name type="scientific">Phyllostomus discolor</name>
    <name type="common">pale spear-nosed bat</name>
    <dbReference type="NCBI Taxonomy" id="89673"/>
    <lineage>
        <taxon>Eukaryota</taxon>
        <taxon>Metazoa</taxon>
        <taxon>Chordata</taxon>
        <taxon>Craniata</taxon>
        <taxon>Vertebrata</taxon>
        <taxon>Euteleostomi</taxon>
        <taxon>Mammalia</taxon>
        <taxon>Eutheria</taxon>
        <taxon>Laurasiatheria</taxon>
        <taxon>Chiroptera</taxon>
        <taxon>Yangochiroptera</taxon>
        <taxon>Phyllostomidae</taxon>
        <taxon>Phyllostominae</taxon>
        <taxon>Phyllostomus</taxon>
    </lineage>
</organism>
<evidence type="ECO:0000256" key="1">
    <source>
        <dbReference type="SAM" id="Phobius"/>
    </source>
</evidence>
<dbReference type="EMBL" id="JABVXQ010000007">
    <property type="protein sequence ID" value="KAF6099905.1"/>
    <property type="molecule type" value="Genomic_DNA"/>
</dbReference>
<evidence type="ECO:0000313" key="3">
    <source>
        <dbReference type="Proteomes" id="UP000664940"/>
    </source>
</evidence>
<dbReference type="Proteomes" id="UP000664940">
    <property type="component" value="Unassembled WGS sequence"/>
</dbReference>
<dbReference type="AlphaFoldDB" id="A0A833ZYE4"/>
<reference evidence="2 3" key="1">
    <citation type="journal article" date="2020" name="Nature">
        <title>Six reference-quality genomes reveal evolution of bat adaptations.</title>
        <authorList>
            <person name="Jebb D."/>
            <person name="Huang Z."/>
            <person name="Pippel M."/>
            <person name="Hughes G.M."/>
            <person name="Lavrichenko K."/>
            <person name="Devanna P."/>
            <person name="Winkler S."/>
            <person name="Jermiin L.S."/>
            <person name="Skirmuntt E.C."/>
            <person name="Katzourakis A."/>
            <person name="Burkitt-Gray L."/>
            <person name="Ray D.A."/>
            <person name="Sullivan K.A.M."/>
            <person name="Roscito J.G."/>
            <person name="Kirilenko B.M."/>
            <person name="Davalos L.M."/>
            <person name="Corthals A.P."/>
            <person name="Power M.L."/>
            <person name="Jones G."/>
            <person name="Ransome R.D."/>
            <person name="Dechmann D.K.N."/>
            <person name="Locatelli A.G."/>
            <person name="Puechmaille S.J."/>
            <person name="Fedrigo O."/>
            <person name="Jarvis E.D."/>
            <person name="Hiller M."/>
            <person name="Vernes S.C."/>
            <person name="Myers E.W."/>
            <person name="Teeling E.C."/>
        </authorList>
    </citation>
    <scope>NUCLEOTIDE SEQUENCE [LARGE SCALE GENOMIC DNA]</scope>
    <source>
        <strain evidence="2">Bat1K_MPI-CBG_1</strain>
    </source>
</reference>
<name>A0A833ZYE4_9CHIR</name>
<accession>A0A833ZYE4</accession>
<proteinExistence type="predicted"/>
<comment type="caution">
    <text evidence="2">The sequence shown here is derived from an EMBL/GenBank/DDBJ whole genome shotgun (WGS) entry which is preliminary data.</text>
</comment>